<protein>
    <submittedName>
        <fullName evidence="8">PTS fructose transporter subunit IIA</fullName>
    </submittedName>
</protein>
<comment type="caution">
    <text evidence="8">The sequence shown here is derived from an EMBL/GenBank/DDBJ whole genome shotgun (WGS) entry which is preliminary data.</text>
</comment>
<dbReference type="SUPFAM" id="SSF53062">
    <property type="entry name" value="PTS system fructose IIA component-like"/>
    <property type="match status" value="1"/>
</dbReference>
<keyword evidence="4" id="KW-0762">Sugar transport</keyword>
<dbReference type="OMA" id="RSVDMIM"/>
<dbReference type="EMBL" id="WLXI01000043">
    <property type="protein sequence ID" value="MTD01859.1"/>
    <property type="molecule type" value="Genomic_DNA"/>
</dbReference>
<gene>
    <name evidence="8" type="ORF">GKS16_06205</name>
</gene>
<dbReference type="InterPro" id="IPR036662">
    <property type="entry name" value="PTS_EIIA_man-typ_sf"/>
</dbReference>
<dbReference type="PANTHER" id="PTHR33799:SF1">
    <property type="entry name" value="PTS SYSTEM MANNOSE-SPECIFIC EIIAB COMPONENT-RELATED"/>
    <property type="match status" value="1"/>
</dbReference>
<dbReference type="Gene3D" id="3.40.50.510">
    <property type="entry name" value="Phosphotransferase system, mannose-type IIA component"/>
    <property type="match status" value="1"/>
</dbReference>
<dbReference type="InterPro" id="IPR033887">
    <property type="entry name" value="PTS_IIA_man"/>
</dbReference>
<dbReference type="InterPro" id="IPR051471">
    <property type="entry name" value="Bacterial_PTS_sugar_comp"/>
</dbReference>
<name>A0A2X4HIL0_STRUB</name>
<dbReference type="GO" id="GO:0009401">
    <property type="term" value="P:phosphoenolpyruvate-dependent sugar phosphotransferase system"/>
    <property type="evidence" value="ECO:0007669"/>
    <property type="project" value="UniProtKB-KW"/>
</dbReference>
<dbReference type="Pfam" id="PF03610">
    <property type="entry name" value="EIIA-man"/>
    <property type="match status" value="1"/>
</dbReference>
<evidence type="ECO:0000313" key="8">
    <source>
        <dbReference type="EMBL" id="MTD01859.1"/>
    </source>
</evidence>
<dbReference type="CDD" id="cd00006">
    <property type="entry name" value="PTS_IIA_man"/>
    <property type="match status" value="1"/>
</dbReference>
<keyword evidence="6" id="KW-0598">Phosphotransferase system</keyword>
<evidence type="ECO:0000256" key="1">
    <source>
        <dbReference type="ARBA" id="ARBA00004496"/>
    </source>
</evidence>
<dbReference type="GeneID" id="93825278"/>
<dbReference type="GO" id="GO:0016020">
    <property type="term" value="C:membrane"/>
    <property type="evidence" value="ECO:0007669"/>
    <property type="project" value="InterPro"/>
</dbReference>
<reference evidence="8 9" key="1">
    <citation type="submission" date="2019-11" db="EMBL/GenBank/DDBJ databases">
        <title>Streptococcus uberis isolated from clinical mastitis cases on a southeastern Queensland dairy.</title>
        <authorList>
            <person name="Workentine M.L."/>
            <person name="Price R."/>
            <person name="Olchowy T."/>
        </authorList>
    </citation>
    <scope>NUCLEOTIDE SEQUENCE [LARGE SCALE GENOMIC DNA]</scope>
    <source>
        <strain evidence="8 9">OLC4459-A17</strain>
    </source>
</reference>
<evidence type="ECO:0000256" key="3">
    <source>
        <dbReference type="ARBA" id="ARBA00022490"/>
    </source>
</evidence>
<dbReference type="AlphaFoldDB" id="A0A2X4HIL0"/>
<evidence type="ECO:0000256" key="7">
    <source>
        <dbReference type="ARBA" id="ARBA00022777"/>
    </source>
</evidence>
<keyword evidence="3" id="KW-0963">Cytoplasm</keyword>
<dbReference type="GO" id="GO:0005737">
    <property type="term" value="C:cytoplasm"/>
    <property type="evidence" value="ECO:0007669"/>
    <property type="project" value="UniProtKB-SubCell"/>
</dbReference>
<dbReference type="GO" id="GO:0016301">
    <property type="term" value="F:kinase activity"/>
    <property type="evidence" value="ECO:0007669"/>
    <property type="project" value="UniProtKB-KW"/>
</dbReference>
<keyword evidence="2" id="KW-0813">Transport</keyword>
<sequence length="135" mass="14761">MGKKLILISHGKFCEALKDSVEMIMGPQEDILTVGLEPSEGAEDFKEKFLNTIQDEGEVTVFADLMGGTPCNVASRLILEGTRFDLYAGMSMPMVIGFLNGQLLGETVDYKAYAIDNTHHVNAILSSIETDDDDL</sequence>
<proteinExistence type="predicted"/>
<keyword evidence="7" id="KW-0418">Kinase</keyword>
<organism evidence="8 9">
    <name type="scientific">Streptococcus uberis</name>
    <dbReference type="NCBI Taxonomy" id="1349"/>
    <lineage>
        <taxon>Bacteria</taxon>
        <taxon>Bacillati</taxon>
        <taxon>Bacillota</taxon>
        <taxon>Bacilli</taxon>
        <taxon>Lactobacillales</taxon>
        <taxon>Streptococcaceae</taxon>
        <taxon>Streptococcus</taxon>
    </lineage>
</organism>
<accession>A0A2X4HIL0</accession>
<dbReference type="Proteomes" id="UP000483839">
    <property type="component" value="Unassembled WGS sequence"/>
</dbReference>
<dbReference type="PROSITE" id="PS51096">
    <property type="entry name" value="PTS_EIIA_TYPE_4"/>
    <property type="match status" value="1"/>
</dbReference>
<keyword evidence="5" id="KW-0808">Transferase</keyword>
<dbReference type="RefSeq" id="WP_012657614.1">
    <property type="nucleotide sequence ID" value="NZ_BAABQA010000007.1"/>
</dbReference>
<evidence type="ECO:0000313" key="9">
    <source>
        <dbReference type="Proteomes" id="UP000483839"/>
    </source>
</evidence>
<evidence type="ECO:0000256" key="5">
    <source>
        <dbReference type="ARBA" id="ARBA00022679"/>
    </source>
</evidence>
<evidence type="ECO:0000256" key="4">
    <source>
        <dbReference type="ARBA" id="ARBA00022597"/>
    </source>
</evidence>
<dbReference type="PANTHER" id="PTHR33799">
    <property type="entry name" value="PTS PERMEASE-RELATED-RELATED"/>
    <property type="match status" value="1"/>
</dbReference>
<dbReference type="InterPro" id="IPR004701">
    <property type="entry name" value="PTS_EIIA_man-typ"/>
</dbReference>
<evidence type="ECO:0000256" key="2">
    <source>
        <dbReference type="ARBA" id="ARBA00022448"/>
    </source>
</evidence>
<evidence type="ECO:0000256" key="6">
    <source>
        <dbReference type="ARBA" id="ARBA00022683"/>
    </source>
</evidence>
<comment type="subcellular location">
    <subcellularLocation>
        <location evidence="1">Cytoplasm</location>
    </subcellularLocation>
</comment>